<dbReference type="EMBL" id="CP015101">
    <property type="protein sequence ID" value="ASJ05566.1"/>
    <property type="molecule type" value="Genomic_DNA"/>
</dbReference>
<evidence type="ECO:0000313" key="3">
    <source>
        <dbReference type="EMBL" id="ASJ05566.1"/>
    </source>
</evidence>
<evidence type="ECO:0000313" key="4">
    <source>
        <dbReference type="Proteomes" id="UP000250272"/>
    </source>
</evidence>
<name>A0A2Z2MI32_9EURY</name>
<evidence type="ECO:0000259" key="1">
    <source>
        <dbReference type="Pfam" id="PF00534"/>
    </source>
</evidence>
<reference evidence="3 4" key="1">
    <citation type="submission" date="2016-04" db="EMBL/GenBank/DDBJ databases">
        <title>Complete genome sequence of Thermococcus barossii type strain SHCK-94.</title>
        <authorList>
            <person name="Oger P.M."/>
        </authorList>
    </citation>
    <scope>NUCLEOTIDE SEQUENCE [LARGE SCALE GENOMIC DNA]</scope>
    <source>
        <strain evidence="3 4">SHCK-94</strain>
    </source>
</reference>
<feature type="domain" description="Glycosyl transferase family 1" evidence="1">
    <location>
        <begin position="199"/>
        <end position="363"/>
    </location>
</feature>
<dbReference type="GeneID" id="33326992"/>
<dbReference type="RefSeq" id="WP_088865563.1">
    <property type="nucleotide sequence ID" value="NZ_CP015101.1"/>
</dbReference>
<dbReference type="InterPro" id="IPR050194">
    <property type="entry name" value="Glycosyltransferase_grp1"/>
</dbReference>
<dbReference type="PANTHER" id="PTHR45947:SF3">
    <property type="entry name" value="SULFOQUINOVOSYL TRANSFERASE SQD2"/>
    <property type="match status" value="1"/>
</dbReference>
<protein>
    <submittedName>
        <fullName evidence="3">Glycosyl transferase family 1</fullName>
    </submittedName>
</protein>
<dbReference type="InterPro" id="IPR028098">
    <property type="entry name" value="Glyco_trans_4-like_N"/>
</dbReference>
<dbReference type="Pfam" id="PF00534">
    <property type="entry name" value="Glycos_transf_1"/>
    <property type="match status" value="1"/>
</dbReference>
<dbReference type="PANTHER" id="PTHR45947">
    <property type="entry name" value="SULFOQUINOVOSYL TRANSFERASE SQD2"/>
    <property type="match status" value="1"/>
</dbReference>
<organism evidence="3 4">
    <name type="scientific">Thermococcus barossii</name>
    <dbReference type="NCBI Taxonomy" id="54077"/>
    <lineage>
        <taxon>Archaea</taxon>
        <taxon>Methanobacteriati</taxon>
        <taxon>Methanobacteriota</taxon>
        <taxon>Thermococci</taxon>
        <taxon>Thermococcales</taxon>
        <taxon>Thermococcaceae</taxon>
        <taxon>Thermococcus</taxon>
    </lineage>
</organism>
<dbReference type="Proteomes" id="UP000250272">
    <property type="component" value="Chromosome"/>
</dbReference>
<dbReference type="InterPro" id="IPR001296">
    <property type="entry name" value="Glyco_trans_1"/>
</dbReference>
<dbReference type="KEGG" id="tbs:A3L01_09400"/>
<gene>
    <name evidence="3" type="ORF">A3L01_09400</name>
</gene>
<keyword evidence="4" id="KW-1185">Reference proteome</keyword>
<keyword evidence="3" id="KW-0808">Transferase</keyword>
<accession>A0A2Z2MI32</accession>
<dbReference type="Gene3D" id="3.40.50.2000">
    <property type="entry name" value="Glycogen Phosphorylase B"/>
    <property type="match status" value="2"/>
</dbReference>
<evidence type="ECO:0000259" key="2">
    <source>
        <dbReference type="Pfam" id="PF13439"/>
    </source>
</evidence>
<dbReference type="CDD" id="cd03798">
    <property type="entry name" value="GT4_WlbH-like"/>
    <property type="match status" value="1"/>
</dbReference>
<dbReference type="GO" id="GO:0016757">
    <property type="term" value="F:glycosyltransferase activity"/>
    <property type="evidence" value="ECO:0007669"/>
    <property type="project" value="InterPro"/>
</dbReference>
<proteinExistence type="predicted"/>
<feature type="domain" description="Glycosyltransferase subfamily 4-like N-terminal" evidence="2">
    <location>
        <begin position="32"/>
        <end position="188"/>
    </location>
</feature>
<dbReference type="OrthoDB" id="132546at2157"/>
<dbReference type="SUPFAM" id="SSF53756">
    <property type="entry name" value="UDP-Glycosyltransferase/glycogen phosphorylase"/>
    <property type="match status" value="1"/>
</dbReference>
<dbReference type="Pfam" id="PF13439">
    <property type="entry name" value="Glyco_transf_4"/>
    <property type="match status" value="1"/>
</dbReference>
<dbReference type="AlphaFoldDB" id="A0A2Z2MI32"/>
<sequence>MNEFNDKNLLIIANGFPAGTLSIHTFVKGNVDALKEHFNEIYVISPYPRWYRRELRDYSYDNVRVYYPRFFHVPIELFRRRLGDNFFKAAVKVIKREKIEFDLIHAHFTWPAGYAGAKLKGRHGVPLLITTHGLHVTRLENLKKRHALNTWNSADAIVNVSRKCVELLMTLGVPSSKLYYIPNGVDLKKFYPVDPFIARENLGISTRKRVIVSVGNLVEKKGYTYLIQAAKIIQKIRNDFVIYIVGGGPLYSRLQKEVQNLKLQEHVVLVGPKPHEEVPLWMNAADVFVLPSLVENFGVVNIEAMACGKPVISTYNGGSEEIIISEDYGFLCPPRDPECLAGKILMALEKEWDREKIRRYAEQFTWDSVVKQILNVYDEILR</sequence>